<dbReference type="GO" id="GO:0044571">
    <property type="term" value="P:[2Fe-2S] cluster assembly"/>
    <property type="evidence" value="ECO:0007669"/>
    <property type="project" value="UniProtKB-UniRule"/>
</dbReference>
<dbReference type="Pfam" id="PF00266">
    <property type="entry name" value="Aminotran_5"/>
    <property type="match status" value="1"/>
</dbReference>
<dbReference type="Gene3D" id="3.40.640.10">
    <property type="entry name" value="Type I PLP-dependent aspartate aminotransferase-like (Major domain)"/>
    <property type="match status" value="1"/>
</dbReference>
<keyword evidence="8" id="KW-0001">2Fe-2S</keyword>
<evidence type="ECO:0000313" key="11">
    <source>
        <dbReference type="EMBL" id="KON33787.1"/>
    </source>
</evidence>
<evidence type="ECO:0000313" key="12">
    <source>
        <dbReference type="Proteomes" id="UP000037237"/>
    </source>
</evidence>
<dbReference type="InterPro" id="IPR020578">
    <property type="entry name" value="Aminotrans_V_PyrdxlP_BS"/>
</dbReference>
<comment type="similarity">
    <text evidence="2 8">Belongs to the class-V pyridoxal-phosphate-dependent aminotransferase family. NifS/IscS subfamily.</text>
</comment>
<dbReference type="AlphaFoldDB" id="A0A0M0BYV6"/>
<dbReference type="SUPFAM" id="SSF53383">
    <property type="entry name" value="PLP-dependent transferases"/>
    <property type="match status" value="1"/>
</dbReference>
<comment type="caution">
    <text evidence="11">The sequence shown here is derived from an EMBL/GenBank/DDBJ whole genome shotgun (WGS) entry which is preliminary data.</text>
</comment>
<feature type="binding site" evidence="8">
    <location>
        <begin position="70"/>
        <end position="71"/>
    </location>
    <ligand>
        <name>pyridoxal 5'-phosphate</name>
        <dbReference type="ChEBI" id="CHEBI:597326"/>
    </ligand>
</feature>
<dbReference type="InterPro" id="IPR015424">
    <property type="entry name" value="PyrdxlP-dep_Trfase"/>
</dbReference>
<gene>
    <name evidence="8" type="primary">iscS</name>
    <name evidence="11" type="ORF">AC477_01145</name>
</gene>
<comment type="catalytic activity">
    <reaction evidence="8">
        <text>(sulfur carrier)-H + L-cysteine = (sulfur carrier)-SH + L-alanine</text>
        <dbReference type="Rhea" id="RHEA:43892"/>
        <dbReference type="Rhea" id="RHEA-COMP:14737"/>
        <dbReference type="Rhea" id="RHEA-COMP:14739"/>
        <dbReference type="ChEBI" id="CHEBI:29917"/>
        <dbReference type="ChEBI" id="CHEBI:35235"/>
        <dbReference type="ChEBI" id="CHEBI:57972"/>
        <dbReference type="ChEBI" id="CHEBI:64428"/>
        <dbReference type="EC" id="2.8.1.7"/>
    </reaction>
</comment>
<evidence type="ECO:0000256" key="2">
    <source>
        <dbReference type="ARBA" id="ARBA00006490"/>
    </source>
</evidence>
<dbReference type="EMBL" id="LFWU01000021">
    <property type="protein sequence ID" value="KON33787.1"/>
    <property type="molecule type" value="Genomic_DNA"/>
</dbReference>
<feature type="binding site" description="via persulfide group" evidence="8">
    <location>
        <position position="323"/>
    </location>
    <ligand>
        <name>[2Fe-2S] cluster</name>
        <dbReference type="ChEBI" id="CHEBI:190135"/>
        <note>ligand shared with IscU</note>
    </ligand>
</feature>
<keyword evidence="3 8" id="KW-0808">Transferase</keyword>
<evidence type="ECO:0000256" key="5">
    <source>
        <dbReference type="ARBA" id="ARBA00022898"/>
    </source>
</evidence>
<dbReference type="FunFam" id="3.40.640.10:FF:000084">
    <property type="entry name" value="IscS-like cysteine desulfurase"/>
    <property type="match status" value="1"/>
</dbReference>
<dbReference type="EC" id="2.8.1.7" evidence="8"/>
<evidence type="ECO:0000256" key="4">
    <source>
        <dbReference type="ARBA" id="ARBA00022723"/>
    </source>
</evidence>
<evidence type="ECO:0000256" key="6">
    <source>
        <dbReference type="ARBA" id="ARBA00023004"/>
    </source>
</evidence>
<feature type="binding site" evidence="8">
    <location>
        <position position="150"/>
    </location>
    <ligand>
        <name>pyridoxal 5'-phosphate</name>
        <dbReference type="ChEBI" id="CHEBI:597326"/>
    </ligand>
</feature>
<dbReference type="PANTHER" id="PTHR11601:SF34">
    <property type="entry name" value="CYSTEINE DESULFURASE"/>
    <property type="match status" value="1"/>
</dbReference>
<keyword evidence="7 8" id="KW-0411">Iron-sulfur</keyword>
<dbReference type="GO" id="GO:0030170">
    <property type="term" value="F:pyridoxal phosphate binding"/>
    <property type="evidence" value="ECO:0007669"/>
    <property type="project" value="UniProtKB-UniRule"/>
</dbReference>
<dbReference type="PATRIC" id="fig|1685124.3.peg.150"/>
<keyword evidence="6 8" id="KW-0408">Iron</keyword>
<comment type="cofactor">
    <cofactor evidence="1 8 9">
        <name>pyridoxal 5'-phosphate</name>
        <dbReference type="ChEBI" id="CHEBI:597326"/>
    </cofactor>
</comment>
<dbReference type="PROSITE" id="PS00595">
    <property type="entry name" value="AA_TRANSFER_CLASS_5"/>
    <property type="match status" value="1"/>
</dbReference>
<reference evidence="11 12" key="1">
    <citation type="submission" date="2015-06" db="EMBL/GenBank/DDBJ databases">
        <title>New insights into the roles of widespread benthic archaea in carbon and nitrogen cycling.</title>
        <authorList>
            <person name="Lazar C.S."/>
            <person name="Baker B.J."/>
            <person name="Seitz K.W."/>
            <person name="Hyde A.S."/>
            <person name="Dick G.J."/>
            <person name="Hinrichs K.-U."/>
            <person name="Teske A.P."/>
        </authorList>
    </citation>
    <scope>NUCLEOTIDE SEQUENCE [LARGE SCALE GENOMIC DNA]</scope>
    <source>
        <strain evidence="11">SG8-32-1</strain>
    </source>
</reference>
<evidence type="ECO:0000256" key="7">
    <source>
        <dbReference type="ARBA" id="ARBA00023014"/>
    </source>
</evidence>
<dbReference type="Gene3D" id="3.90.1150.10">
    <property type="entry name" value="Aspartate Aminotransferase, domain 1"/>
    <property type="match status" value="1"/>
</dbReference>
<sequence length="388" mass="43073">MKVYMDYAATTPIDPRVFSAMKPYFTKKFGNTMSLHSIGREAKKAVEDSRESIATILNCETPELIFTSSATESTNTILKGVAFANRKKGRHIVISSIEHHCVLEPARWLEKQGFEITRLPVDKFGLIEPIQIEEAIRNDTILVSVMHANNEIGTIQDITKIGAICKEKGVHYHSDAAQSFGKIPIDVKKMNIDLLSISSHKMYGPKGVGGLYIKKGTKIEPLLHGGGHEFSKRASTTNVAGIVGFAEATIIQDTEMESDAKKQTYLRDKIIKQILKIEDTHLNGHSTKRLPNNTNFWFNYIEGESLLMQLDIKGIAASTGSACSSDSLEASHVLLAIGLRPQEAHGSLRLSLGKYTTNEEVNYVLEIVSKSVKRLREISPLTKENKDY</sequence>
<organism evidence="11 12">
    <name type="scientific">miscellaneous Crenarchaeota group-1 archaeon SG8-32-1</name>
    <dbReference type="NCBI Taxonomy" id="1685124"/>
    <lineage>
        <taxon>Archaea</taxon>
        <taxon>Candidatus Bathyarchaeota</taxon>
        <taxon>MCG-1</taxon>
    </lineage>
</organism>
<protein>
    <recommendedName>
        <fullName evidence="8">Cysteine desulfurase IscS</fullName>
        <ecNumber evidence="8">2.8.1.7</ecNumber>
    </recommendedName>
</protein>
<evidence type="ECO:0000259" key="10">
    <source>
        <dbReference type="Pfam" id="PF00266"/>
    </source>
</evidence>
<evidence type="ECO:0000256" key="8">
    <source>
        <dbReference type="HAMAP-Rule" id="MF_00331"/>
    </source>
</evidence>
<dbReference type="PIRSF" id="PIRSF005572">
    <property type="entry name" value="NifS"/>
    <property type="match status" value="1"/>
</dbReference>
<dbReference type="InterPro" id="IPR000192">
    <property type="entry name" value="Aminotrans_V_dom"/>
</dbReference>
<evidence type="ECO:0000256" key="9">
    <source>
        <dbReference type="RuleBase" id="RU004504"/>
    </source>
</evidence>
<feature type="domain" description="Aminotransferase class V" evidence="10">
    <location>
        <begin position="3"/>
        <end position="363"/>
    </location>
</feature>
<dbReference type="GO" id="GO:0046872">
    <property type="term" value="F:metal ion binding"/>
    <property type="evidence" value="ECO:0007669"/>
    <property type="project" value="UniProtKB-KW"/>
</dbReference>
<proteinExistence type="inferred from homology"/>
<comment type="subcellular location">
    <subcellularLocation>
        <location evidence="8">Cytoplasm</location>
    </subcellularLocation>
</comment>
<dbReference type="GO" id="GO:1990221">
    <property type="term" value="C:L-cysteine desulfurase complex"/>
    <property type="evidence" value="ECO:0007669"/>
    <property type="project" value="UniProtKB-ARBA"/>
</dbReference>
<dbReference type="InterPro" id="IPR015422">
    <property type="entry name" value="PyrdxlP-dep_Trfase_small"/>
</dbReference>
<dbReference type="HAMAP" id="MF_00331">
    <property type="entry name" value="Cys_desulf_IscS"/>
    <property type="match status" value="1"/>
</dbReference>
<dbReference type="InterPro" id="IPR015421">
    <property type="entry name" value="PyrdxlP-dep_Trfase_major"/>
</dbReference>
<comment type="pathway">
    <text evidence="8">Cofactor biosynthesis; iron-sulfur cluster biosynthesis.</text>
</comment>
<keyword evidence="4 8" id="KW-0479">Metal-binding</keyword>
<name>A0A0M0BYV6_9ARCH</name>
<evidence type="ECO:0000256" key="3">
    <source>
        <dbReference type="ARBA" id="ARBA00022679"/>
    </source>
</evidence>
<feature type="binding site" evidence="8">
    <location>
        <begin position="198"/>
        <end position="200"/>
    </location>
    <ligand>
        <name>pyridoxal 5'-phosphate</name>
        <dbReference type="ChEBI" id="CHEBI:597326"/>
    </ligand>
</feature>
<feature type="binding site" evidence="8">
    <location>
        <position position="178"/>
    </location>
    <ligand>
        <name>pyridoxal 5'-phosphate</name>
        <dbReference type="ChEBI" id="CHEBI:597326"/>
    </ligand>
</feature>
<comment type="function">
    <text evidence="8">Master enzyme that delivers sulfur to a number of partners involved in Fe-S cluster assembly, tRNA modification or cofactor biosynthesis. Catalyzes the removal of elemental sulfur atoms from cysteine to produce alanine. Functions as a sulfur delivery protein for Fe-S cluster synthesis onto IscU, an Fe-S scaffold assembly protein, as well as other S acceptor proteins.</text>
</comment>
<dbReference type="GO" id="GO:0031071">
    <property type="term" value="F:cysteine desulfurase activity"/>
    <property type="evidence" value="ECO:0007669"/>
    <property type="project" value="UniProtKB-UniRule"/>
</dbReference>
<keyword evidence="5 8" id="KW-0663">Pyridoxal phosphate</keyword>
<dbReference type="PANTHER" id="PTHR11601">
    <property type="entry name" value="CYSTEINE DESULFURYLASE FAMILY MEMBER"/>
    <property type="match status" value="1"/>
</dbReference>
<evidence type="ECO:0000256" key="1">
    <source>
        <dbReference type="ARBA" id="ARBA00001933"/>
    </source>
</evidence>
<accession>A0A0M0BYV6</accession>
<dbReference type="GO" id="GO:0051537">
    <property type="term" value="F:2 iron, 2 sulfur cluster binding"/>
    <property type="evidence" value="ECO:0007669"/>
    <property type="project" value="UniProtKB-UniRule"/>
</dbReference>
<dbReference type="NCBIfam" id="NF002806">
    <property type="entry name" value="PRK02948.1"/>
    <property type="match status" value="1"/>
</dbReference>
<feature type="binding site" evidence="8">
    <location>
        <position position="236"/>
    </location>
    <ligand>
        <name>pyridoxal 5'-phosphate</name>
        <dbReference type="ChEBI" id="CHEBI:597326"/>
    </ligand>
</feature>
<dbReference type="InterPro" id="IPR016454">
    <property type="entry name" value="Cysteine_dSase"/>
</dbReference>
<dbReference type="UniPathway" id="UPA00266"/>
<keyword evidence="8" id="KW-0963">Cytoplasm</keyword>
<dbReference type="Proteomes" id="UP000037237">
    <property type="component" value="Unassembled WGS sequence"/>
</dbReference>
<comment type="miscellaneous">
    <text evidence="8">In Archaea the pyridoxal phosphate cofactor is not covalently bound to Lys but ligated by other amino acids.</text>
</comment>
<feature type="active site" description="Cysteine persulfide intermediate" evidence="8">
    <location>
        <position position="323"/>
    </location>
</feature>
<dbReference type="InterPro" id="IPR010240">
    <property type="entry name" value="Cys_deSase_IscS"/>
</dbReference>
<comment type="subunit">
    <text evidence="8">Homodimer. Forms a heterotetramer with IscU, interacts with other sulfur acceptors.</text>
</comment>